<comment type="similarity">
    <text evidence="1">Belongs to the Gfa family.</text>
</comment>
<dbReference type="RefSeq" id="WP_345420113.1">
    <property type="nucleotide sequence ID" value="NZ_AP031496.1"/>
</dbReference>
<dbReference type="EMBL" id="BAABLX010000009">
    <property type="protein sequence ID" value="GAA4939466.1"/>
    <property type="molecule type" value="Genomic_DNA"/>
</dbReference>
<dbReference type="Proteomes" id="UP001409585">
    <property type="component" value="Unassembled WGS sequence"/>
</dbReference>
<dbReference type="PANTHER" id="PTHR28620">
    <property type="entry name" value="CENTROMERE PROTEIN V"/>
    <property type="match status" value="1"/>
</dbReference>
<dbReference type="AlphaFoldDB" id="A0AAV3U0Z4"/>
<accession>A0AAV3U0Z4</accession>
<dbReference type="Pfam" id="PF04828">
    <property type="entry name" value="GFA"/>
    <property type="match status" value="1"/>
</dbReference>
<reference evidence="6" key="1">
    <citation type="journal article" date="2019" name="Int. J. Syst. Evol. Microbiol.">
        <title>The Global Catalogue of Microorganisms (GCM) 10K type strain sequencing project: providing services to taxonomists for standard genome sequencing and annotation.</title>
        <authorList>
            <consortium name="The Broad Institute Genomics Platform"/>
            <consortium name="The Broad Institute Genome Sequencing Center for Infectious Disease"/>
            <person name="Wu L."/>
            <person name="Ma J."/>
        </authorList>
    </citation>
    <scope>NUCLEOTIDE SEQUENCE [LARGE SCALE GENOMIC DNA]</scope>
    <source>
        <strain evidence="6">JCM 19134</strain>
    </source>
</reference>
<evidence type="ECO:0000256" key="1">
    <source>
        <dbReference type="ARBA" id="ARBA00005495"/>
    </source>
</evidence>
<dbReference type="PANTHER" id="PTHR28620:SF1">
    <property type="entry name" value="CENP-V_GFA DOMAIN-CONTAINING PROTEIN"/>
    <property type="match status" value="1"/>
</dbReference>
<comment type="caution">
    <text evidence="5">The sequence shown here is derived from an EMBL/GenBank/DDBJ whole genome shotgun (WGS) entry which is preliminary data.</text>
</comment>
<organism evidence="5 6">
    <name type="scientific">Halioxenophilus aromaticivorans</name>
    <dbReference type="NCBI Taxonomy" id="1306992"/>
    <lineage>
        <taxon>Bacteria</taxon>
        <taxon>Pseudomonadati</taxon>
        <taxon>Pseudomonadota</taxon>
        <taxon>Gammaproteobacteria</taxon>
        <taxon>Alteromonadales</taxon>
        <taxon>Alteromonadaceae</taxon>
        <taxon>Halioxenophilus</taxon>
    </lineage>
</organism>
<keyword evidence="6" id="KW-1185">Reference proteome</keyword>
<dbReference type="PROSITE" id="PS51891">
    <property type="entry name" value="CENP_V_GFA"/>
    <property type="match status" value="1"/>
</dbReference>
<dbReference type="GO" id="GO:0016846">
    <property type="term" value="F:carbon-sulfur lyase activity"/>
    <property type="evidence" value="ECO:0007669"/>
    <property type="project" value="InterPro"/>
</dbReference>
<evidence type="ECO:0000256" key="3">
    <source>
        <dbReference type="ARBA" id="ARBA00022833"/>
    </source>
</evidence>
<sequence length="127" mass="14469">MVYSGGCHCGAVRYTVEASGQLRADECNCSICYKLGYLHLIVPQSKFCLVKGERALTEYTFNTHVAKHRFCKHCGIKAFYVPRSHPDKISVNVRTFDELPQQLVVEPFDGKHWEQNVAALRAKDVHR</sequence>
<evidence type="ECO:0000256" key="2">
    <source>
        <dbReference type="ARBA" id="ARBA00022723"/>
    </source>
</evidence>
<dbReference type="GO" id="GO:0046872">
    <property type="term" value="F:metal ion binding"/>
    <property type="evidence" value="ECO:0007669"/>
    <property type="project" value="UniProtKB-KW"/>
</dbReference>
<evidence type="ECO:0000313" key="5">
    <source>
        <dbReference type="EMBL" id="GAA4939466.1"/>
    </source>
</evidence>
<keyword evidence="3" id="KW-0862">Zinc</keyword>
<dbReference type="InterPro" id="IPR006913">
    <property type="entry name" value="CENP-V/GFA"/>
</dbReference>
<dbReference type="Gene3D" id="2.170.150.70">
    <property type="match status" value="1"/>
</dbReference>
<proteinExistence type="inferred from homology"/>
<dbReference type="InterPro" id="IPR052355">
    <property type="entry name" value="CENP-V-like"/>
</dbReference>
<evidence type="ECO:0000259" key="4">
    <source>
        <dbReference type="PROSITE" id="PS51891"/>
    </source>
</evidence>
<protein>
    <submittedName>
        <fullName evidence="5">GFA family protein</fullName>
    </submittedName>
</protein>
<dbReference type="SUPFAM" id="SSF51316">
    <property type="entry name" value="Mss4-like"/>
    <property type="match status" value="1"/>
</dbReference>
<keyword evidence="2" id="KW-0479">Metal-binding</keyword>
<feature type="domain" description="CENP-V/GFA" evidence="4">
    <location>
        <begin position="3"/>
        <end position="114"/>
    </location>
</feature>
<name>A0AAV3U0Z4_9ALTE</name>
<dbReference type="InterPro" id="IPR011057">
    <property type="entry name" value="Mss4-like_sf"/>
</dbReference>
<gene>
    <name evidence="5" type="ORF">GCM10025791_17090</name>
</gene>
<evidence type="ECO:0000313" key="6">
    <source>
        <dbReference type="Proteomes" id="UP001409585"/>
    </source>
</evidence>